<dbReference type="EMBL" id="QTUC01000001">
    <property type="protein sequence ID" value="REF38208.1"/>
    <property type="molecule type" value="Genomic_DNA"/>
</dbReference>
<organism evidence="1 2">
    <name type="scientific">Thermasporomyces composti</name>
    <dbReference type="NCBI Taxonomy" id="696763"/>
    <lineage>
        <taxon>Bacteria</taxon>
        <taxon>Bacillati</taxon>
        <taxon>Actinomycetota</taxon>
        <taxon>Actinomycetes</taxon>
        <taxon>Propionibacteriales</taxon>
        <taxon>Nocardioidaceae</taxon>
        <taxon>Thermasporomyces</taxon>
    </lineage>
</organism>
<protein>
    <submittedName>
        <fullName evidence="1">Uncharacterized protein</fullName>
    </submittedName>
</protein>
<proteinExistence type="predicted"/>
<sequence length="85" mass="9093">MVWRDLDLSVEAPGVTIADFFELGAHVTERRGSPSSATTGRGVACGLRLGELANGAWTFGIWAVDRFASVVAQALEFVDRLTPEA</sequence>
<accession>A0A3D9V8U6</accession>
<dbReference type="AlphaFoldDB" id="A0A3D9V8U6"/>
<comment type="caution">
    <text evidence="1">The sequence shown here is derived from an EMBL/GenBank/DDBJ whole genome shotgun (WGS) entry which is preliminary data.</text>
</comment>
<evidence type="ECO:0000313" key="1">
    <source>
        <dbReference type="EMBL" id="REF38208.1"/>
    </source>
</evidence>
<gene>
    <name evidence="1" type="ORF">DFJ64_3679</name>
</gene>
<reference evidence="1 2" key="1">
    <citation type="submission" date="2018-08" db="EMBL/GenBank/DDBJ databases">
        <title>Sequencing the genomes of 1000 actinobacteria strains.</title>
        <authorList>
            <person name="Klenk H.-P."/>
        </authorList>
    </citation>
    <scope>NUCLEOTIDE SEQUENCE [LARGE SCALE GENOMIC DNA]</scope>
    <source>
        <strain evidence="1 2">DSM 22891</strain>
    </source>
</reference>
<dbReference type="Proteomes" id="UP000256485">
    <property type="component" value="Unassembled WGS sequence"/>
</dbReference>
<name>A0A3D9V8U6_THECX</name>
<keyword evidence="2" id="KW-1185">Reference proteome</keyword>
<evidence type="ECO:0000313" key="2">
    <source>
        <dbReference type="Proteomes" id="UP000256485"/>
    </source>
</evidence>